<evidence type="ECO:0000256" key="1">
    <source>
        <dbReference type="SAM" id="MobiDB-lite"/>
    </source>
</evidence>
<dbReference type="InterPro" id="IPR058448">
    <property type="entry name" value="DUF8135"/>
</dbReference>
<organism evidence="3 4">
    <name type="scientific">Haloarcula rubra</name>
    <dbReference type="NCBI Taxonomy" id="2487747"/>
    <lineage>
        <taxon>Archaea</taxon>
        <taxon>Methanobacteriati</taxon>
        <taxon>Methanobacteriota</taxon>
        <taxon>Stenosarchaea group</taxon>
        <taxon>Halobacteria</taxon>
        <taxon>Halobacteriales</taxon>
        <taxon>Haloarculaceae</taxon>
        <taxon>Haloarcula</taxon>
    </lineage>
</organism>
<feature type="compositionally biased region" description="Acidic residues" evidence="1">
    <location>
        <begin position="1"/>
        <end position="15"/>
    </location>
</feature>
<feature type="compositionally biased region" description="Basic and acidic residues" evidence="1">
    <location>
        <begin position="86"/>
        <end position="102"/>
    </location>
</feature>
<dbReference type="Pfam" id="PF26456">
    <property type="entry name" value="DUF8135"/>
    <property type="match status" value="1"/>
</dbReference>
<proteinExistence type="predicted"/>
<keyword evidence="4" id="KW-1185">Reference proteome</keyword>
<evidence type="ECO:0000313" key="3">
    <source>
        <dbReference type="EMBL" id="MBX0323902.1"/>
    </source>
</evidence>
<evidence type="ECO:0000313" key="4">
    <source>
        <dbReference type="Proteomes" id="UP001430377"/>
    </source>
</evidence>
<dbReference type="AlphaFoldDB" id="A0AAW4PUF8"/>
<feature type="domain" description="DUF8135" evidence="2">
    <location>
        <begin position="145"/>
        <end position="193"/>
    </location>
</feature>
<dbReference type="EMBL" id="RKLR01000004">
    <property type="protein sequence ID" value="MBX0323902.1"/>
    <property type="molecule type" value="Genomic_DNA"/>
</dbReference>
<feature type="compositionally biased region" description="Acidic residues" evidence="1">
    <location>
        <begin position="23"/>
        <end position="33"/>
    </location>
</feature>
<evidence type="ECO:0000259" key="2">
    <source>
        <dbReference type="Pfam" id="PF26456"/>
    </source>
</evidence>
<comment type="caution">
    <text evidence="3">The sequence shown here is derived from an EMBL/GenBank/DDBJ whole genome shotgun (WGS) entry which is preliminary data.</text>
</comment>
<gene>
    <name evidence="3" type="ORF">EGH21_12760</name>
</gene>
<dbReference type="Proteomes" id="UP001430377">
    <property type="component" value="Unassembled WGS sequence"/>
</dbReference>
<protein>
    <recommendedName>
        <fullName evidence="2">DUF8135 domain-containing protein</fullName>
    </recommendedName>
</protein>
<dbReference type="RefSeq" id="WP_220618863.1">
    <property type="nucleotide sequence ID" value="NZ_RKLR01000004.1"/>
</dbReference>
<reference evidence="3 4" key="1">
    <citation type="submission" date="2021-06" db="EMBL/GenBank/DDBJ databases">
        <title>Halomicroarcula sp. a new haloarchaeum isolated from saline soil.</title>
        <authorList>
            <person name="Duran-Viseras A."/>
            <person name="Sanchez-Porro C."/>
            <person name="Ventosa A."/>
        </authorList>
    </citation>
    <scope>NUCLEOTIDE SEQUENCE [LARGE SCALE GENOMIC DNA]</scope>
    <source>
        <strain evidence="3 4">F13</strain>
    </source>
</reference>
<sequence>MSEDDPEDPFEQLDVPDDREGDPFEELDGPAEGDAERPTDPPDPVADVTADTDTGQDEATSPDDQPPTDPVSAVDTASTVDPPQSGERDSDPFSEMGERGGDPFDDAESVFESVDVGSVDPDEVWESLGEDEAATSHSGGKRYAEVSKHRYCEQCEHFSGPPEVRCTHEDTEILEFLDMETVRLLNCPVVAEQRALGNEE</sequence>
<feature type="region of interest" description="Disordered" evidence="1">
    <location>
        <begin position="1"/>
        <end position="121"/>
    </location>
</feature>
<accession>A0AAW4PUF8</accession>
<name>A0AAW4PUF8_9EURY</name>